<dbReference type="OrthoDB" id="445296at2759"/>
<gene>
    <name evidence="2" type="primary">Comt</name>
    <name evidence="2" type="ORF">SPIL2461_LOCUS23378</name>
</gene>
<keyword evidence="3" id="KW-1185">Reference proteome</keyword>
<dbReference type="Proteomes" id="UP000649617">
    <property type="component" value="Unassembled WGS sequence"/>
</dbReference>
<accession>A0A812YKC1</accession>
<proteinExistence type="predicted"/>
<feature type="region of interest" description="Disordered" evidence="1">
    <location>
        <begin position="96"/>
        <end position="125"/>
    </location>
</feature>
<name>A0A812YKC1_SYMPI</name>
<sequence>MGERYLDVVLQKPDVDLFKELFRLYPLAVVDDYFKNGQWQREMLKMDIQAIYAHREEAGAPEAPELDESTLPPMPGMPGQFVRTPILKLPPKPDFKAVEKGEGKEEAEENEKPVVNGTVVPPKPKAMPPNLAAATPKMPVTPAPAVAPAPVPCTTPTGPTVAPRAPLRPSWELNPSAAKRPRIEVAASPGVVLPNVRPRPVVPAAPVLGAAPRPVVPGPVAVGAIAPRPVRGATVPVRPKI</sequence>
<dbReference type="AlphaFoldDB" id="A0A812YKC1"/>
<evidence type="ECO:0000313" key="2">
    <source>
        <dbReference type="EMBL" id="CAE7784710.1"/>
    </source>
</evidence>
<protein>
    <submittedName>
        <fullName evidence="2">Comt protein</fullName>
    </submittedName>
</protein>
<comment type="caution">
    <text evidence="2">The sequence shown here is derived from an EMBL/GenBank/DDBJ whole genome shotgun (WGS) entry which is preliminary data.</text>
</comment>
<reference evidence="2" key="1">
    <citation type="submission" date="2021-02" db="EMBL/GenBank/DDBJ databases">
        <authorList>
            <person name="Dougan E. K."/>
            <person name="Rhodes N."/>
            <person name="Thang M."/>
            <person name="Chan C."/>
        </authorList>
    </citation>
    <scope>NUCLEOTIDE SEQUENCE</scope>
</reference>
<evidence type="ECO:0000313" key="3">
    <source>
        <dbReference type="Proteomes" id="UP000649617"/>
    </source>
</evidence>
<evidence type="ECO:0000256" key="1">
    <source>
        <dbReference type="SAM" id="MobiDB-lite"/>
    </source>
</evidence>
<organism evidence="2 3">
    <name type="scientific">Symbiodinium pilosum</name>
    <name type="common">Dinoflagellate</name>
    <dbReference type="NCBI Taxonomy" id="2952"/>
    <lineage>
        <taxon>Eukaryota</taxon>
        <taxon>Sar</taxon>
        <taxon>Alveolata</taxon>
        <taxon>Dinophyceae</taxon>
        <taxon>Suessiales</taxon>
        <taxon>Symbiodiniaceae</taxon>
        <taxon>Symbiodinium</taxon>
    </lineage>
</organism>
<dbReference type="EMBL" id="CAJNIZ010048215">
    <property type="protein sequence ID" value="CAE7784710.1"/>
    <property type="molecule type" value="Genomic_DNA"/>
</dbReference>